<dbReference type="Gene3D" id="3.30.565.10">
    <property type="entry name" value="Histidine kinase-like ATPase, C-terminal domain"/>
    <property type="match status" value="1"/>
</dbReference>
<protein>
    <submittedName>
        <fullName evidence="3">ATP-binding protein</fullName>
    </submittedName>
</protein>
<dbReference type="Pfam" id="PF13581">
    <property type="entry name" value="HATPase_c_2"/>
    <property type="match status" value="1"/>
</dbReference>
<dbReference type="GO" id="GO:0004674">
    <property type="term" value="F:protein serine/threonine kinase activity"/>
    <property type="evidence" value="ECO:0007669"/>
    <property type="project" value="UniProtKB-KW"/>
</dbReference>
<keyword evidence="1" id="KW-0723">Serine/threonine-protein kinase</keyword>
<evidence type="ECO:0000313" key="3">
    <source>
        <dbReference type="EMBL" id="RKN10609.1"/>
    </source>
</evidence>
<dbReference type="PANTHER" id="PTHR35526">
    <property type="entry name" value="ANTI-SIGMA-F FACTOR RSBW-RELATED"/>
    <property type="match status" value="1"/>
</dbReference>
<dbReference type="CDD" id="cd16936">
    <property type="entry name" value="HATPase_RsbW-like"/>
    <property type="match status" value="1"/>
</dbReference>
<keyword evidence="1" id="KW-0808">Transferase</keyword>
<keyword evidence="5" id="KW-1185">Reference proteome</keyword>
<accession>A0A3A9WCV4</accession>
<gene>
    <name evidence="4" type="ORF">D7318_10495</name>
    <name evidence="3" type="ORF">D7319_09315</name>
</gene>
<name>A0A3A9WCV4_9ACTN</name>
<reference evidence="5 6" key="1">
    <citation type="submission" date="2018-09" db="EMBL/GenBank/DDBJ databases">
        <title>Streptomyces sp. nov. DS1-2, an endophytic actinomycete isolated from roots of Dendrobium scabrilingue.</title>
        <authorList>
            <person name="Kuncharoen N."/>
            <person name="Kudo T."/>
            <person name="Ohkuma M."/>
            <person name="Yuki M."/>
            <person name="Tanasupawat S."/>
        </authorList>
    </citation>
    <scope>NUCLEOTIDE SEQUENCE [LARGE SCALE GENOMIC DNA]</scope>
    <source>
        <strain evidence="3 6">AZ1-7</strain>
        <strain evidence="4 5">DS1-2</strain>
    </source>
</reference>
<organism evidence="3 6">
    <name type="scientific">Streptomyces radicis</name>
    <dbReference type="NCBI Taxonomy" id="1750517"/>
    <lineage>
        <taxon>Bacteria</taxon>
        <taxon>Bacillati</taxon>
        <taxon>Actinomycetota</taxon>
        <taxon>Actinomycetes</taxon>
        <taxon>Kitasatosporales</taxon>
        <taxon>Streptomycetaceae</taxon>
        <taxon>Streptomyces</taxon>
    </lineage>
</organism>
<dbReference type="InterPro" id="IPR036890">
    <property type="entry name" value="HATPase_C_sf"/>
</dbReference>
<proteinExistence type="predicted"/>
<evidence type="ECO:0000256" key="1">
    <source>
        <dbReference type="ARBA" id="ARBA00022527"/>
    </source>
</evidence>
<keyword evidence="1" id="KW-0418">Kinase</keyword>
<evidence type="ECO:0000313" key="6">
    <source>
        <dbReference type="Proteomes" id="UP000275024"/>
    </source>
</evidence>
<dbReference type="PANTHER" id="PTHR35526:SF3">
    <property type="entry name" value="ANTI-SIGMA-F FACTOR RSBW"/>
    <property type="match status" value="1"/>
</dbReference>
<dbReference type="Proteomes" id="UP000268652">
    <property type="component" value="Unassembled WGS sequence"/>
</dbReference>
<keyword evidence="3" id="KW-0547">Nucleotide-binding</keyword>
<dbReference type="EMBL" id="RBDX01000005">
    <property type="protein sequence ID" value="RKN10609.1"/>
    <property type="molecule type" value="Genomic_DNA"/>
</dbReference>
<dbReference type="InterPro" id="IPR003594">
    <property type="entry name" value="HATPase_dom"/>
</dbReference>
<dbReference type="SUPFAM" id="SSF55874">
    <property type="entry name" value="ATPase domain of HSP90 chaperone/DNA topoisomerase II/histidine kinase"/>
    <property type="match status" value="1"/>
</dbReference>
<dbReference type="Proteomes" id="UP000275024">
    <property type="component" value="Unassembled WGS sequence"/>
</dbReference>
<dbReference type="InterPro" id="IPR050267">
    <property type="entry name" value="Anti-sigma-factor_SerPK"/>
</dbReference>
<keyword evidence="3" id="KW-0067">ATP-binding</keyword>
<evidence type="ECO:0000313" key="5">
    <source>
        <dbReference type="Proteomes" id="UP000268652"/>
    </source>
</evidence>
<comment type="caution">
    <text evidence="3">The sequence shown here is derived from an EMBL/GenBank/DDBJ whole genome shotgun (WGS) entry which is preliminary data.</text>
</comment>
<dbReference type="AlphaFoldDB" id="A0A3A9WCV4"/>
<feature type="domain" description="Histidine kinase/HSP90-like ATPase" evidence="2">
    <location>
        <begin position="26"/>
        <end position="150"/>
    </location>
</feature>
<evidence type="ECO:0000313" key="4">
    <source>
        <dbReference type="EMBL" id="RKN24870.1"/>
    </source>
</evidence>
<evidence type="ECO:0000259" key="2">
    <source>
        <dbReference type="Pfam" id="PF13581"/>
    </source>
</evidence>
<dbReference type="GO" id="GO:0005524">
    <property type="term" value="F:ATP binding"/>
    <property type="evidence" value="ECO:0007669"/>
    <property type="project" value="UniProtKB-KW"/>
</dbReference>
<sequence length="197" mass="21124">MAPLHAGQLPGGRAVDTAGFATFPLPDAPETPSSARRMTRTTLAGWGLDALTDDATVIVSELVTNAMRYGLPRQGERAPLPPATPRQPILLTFVHCGGSVLCAVFDPGTEVPRLKEPDHFEESGRGLHVLESLAERWGWTTPDRHGKAVWALLVPPDASAEWEPLTRLLLLLELLSGPSWLKSLGASAAGEEAPETR</sequence>
<dbReference type="EMBL" id="RBDY01000005">
    <property type="protein sequence ID" value="RKN24870.1"/>
    <property type="molecule type" value="Genomic_DNA"/>
</dbReference>